<comment type="cofactor">
    <cofactor evidence="1">
        <name>Co(2+)</name>
        <dbReference type="ChEBI" id="CHEBI:48828"/>
    </cofactor>
</comment>
<reference evidence="16 17" key="1">
    <citation type="submission" date="2017-05" db="EMBL/GenBank/DDBJ databases">
        <title>Draft genome sequence of Elsinoe australis.</title>
        <authorList>
            <person name="Cheng Q."/>
        </authorList>
    </citation>
    <scope>NUCLEOTIDE SEQUENCE [LARGE SCALE GENOMIC DNA]</scope>
    <source>
        <strain evidence="16 17">NL1</strain>
    </source>
</reference>
<dbReference type="InterPro" id="IPR033247">
    <property type="entry name" value="Transketolase_fam"/>
</dbReference>
<evidence type="ECO:0000256" key="7">
    <source>
        <dbReference type="ARBA" id="ARBA00022842"/>
    </source>
</evidence>
<dbReference type="Pfam" id="PF00456">
    <property type="entry name" value="Transketolase_N"/>
    <property type="match status" value="1"/>
</dbReference>
<gene>
    <name evidence="16" type="ORF">B9Z65_252</name>
</gene>
<evidence type="ECO:0000313" key="16">
    <source>
        <dbReference type="EMBL" id="PSK50308.1"/>
    </source>
</evidence>
<evidence type="ECO:0000313" key="17">
    <source>
        <dbReference type="Proteomes" id="UP000243723"/>
    </source>
</evidence>
<sequence length="734" mass="80906">MAPHAETTPTHTSYGDNAVRKLLKEERKESQAVSNLSPEHDLVLRTFRLLIADLCQQFNGGHPGGAIGMAAIGVALWKYVMRYAPHTPDFFNRDRFVLSNGHTCLFQYTWLHLTGYKAMTMDQLKSYHSDRYDALCPGHPEIEHEGIEVTTGPLGQGIANAVGMAIAEKKLSAEFNQNDFPIVSNHIWCMIGDACLQEGVALEAISLAGHLKLNNLTVIYDNNQVTCDGTVDITNTEDVNAKMRACGWEVVDVEDGCFDIEAIVKALNASKADRSLKPTFINVRTIIGLGSAVAGKAVAHGAAFGTSDVGKMKEEYGFDPEEHFVIPDQVRNFFADIPARGQKLVEDWEELLSSYSKTHPDLATRFKKRLAGEIVEDWQSLIPKTFPEKATASRASSGLVFNPIAEASSSFLVGTADLTPSVNMKWKDMEIFQGPGRSPGSYNGRYLHYGIREHGMVAIANGIAAYSPNMLIPLTSSFFMFYLYAAPAVRMGALQHLQVIHAATHDSIGMGEDGPTHQPLEIAALFRAMPNLLYIRPGDSEETAGAWTVAIQAKKRPSIISTSRHAIPQLTGSTKREGVARGAYVLVEREEADLTLVGVGAELSLAVEAGKKLEEEKGLKVRVVSFPCQRLFDEQSLEYRRSVLRRDAKRPIVVVEPYVSTGWEKYANAAVSMGQERFGQSLPGKKAYEYFGFTVHGVMEKVGMYLDLLKQDPEVREEFVQLSEVEGKRKVLAT</sequence>
<dbReference type="InterPro" id="IPR005475">
    <property type="entry name" value="Transketolase-like_Pyr-bd"/>
</dbReference>
<dbReference type="GO" id="GO:0005829">
    <property type="term" value="C:cytosol"/>
    <property type="evidence" value="ECO:0007669"/>
    <property type="project" value="TreeGrafter"/>
</dbReference>
<evidence type="ECO:0000256" key="5">
    <source>
        <dbReference type="ARBA" id="ARBA00022679"/>
    </source>
</evidence>
<organism evidence="16 17">
    <name type="scientific">Elsinoe australis</name>
    <dbReference type="NCBI Taxonomy" id="40998"/>
    <lineage>
        <taxon>Eukaryota</taxon>
        <taxon>Fungi</taxon>
        <taxon>Dikarya</taxon>
        <taxon>Ascomycota</taxon>
        <taxon>Pezizomycotina</taxon>
        <taxon>Dothideomycetes</taxon>
        <taxon>Dothideomycetidae</taxon>
        <taxon>Myriangiales</taxon>
        <taxon>Elsinoaceae</taxon>
        <taxon>Elsinoe</taxon>
    </lineage>
</organism>
<dbReference type="InterPro" id="IPR005474">
    <property type="entry name" value="Transketolase_N"/>
</dbReference>
<evidence type="ECO:0000256" key="2">
    <source>
        <dbReference type="ARBA" id="ARBA00007131"/>
    </source>
</evidence>
<feature type="binding site" evidence="11">
    <location>
        <position position="394"/>
    </location>
    <ligand>
        <name>substrate</name>
    </ligand>
</feature>
<dbReference type="SUPFAM" id="SSF52518">
    <property type="entry name" value="Thiamin diphosphate-binding fold (THDP-binding)"/>
    <property type="match status" value="2"/>
</dbReference>
<feature type="binding site" evidence="11">
    <location>
        <position position="505"/>
    </location>
    <ligand>
        <name>substrate</name>
    </ligand>
</feature>
<evidence type="ECO:0000256" key="8">
    <source>
        <dbReference type="ARBA" id="ARBA00023052"/>
    </source>
</evidence>
<evidence type="ECO:0000256" key="10">
    <source>
        <dbReference type="PIRSR" id="PIRSR605478-1"/>
    </source>
</evidence>
<dbReference type="InterPro" id="IPR055152">
    <property type="entry name" value="Transketolase-like_C_2"/>
</dbReference>
<dbReference type="FunFam" id="3.40.50.970:FF:000004">
    <property type="entry name" value="Transketolase"/>
    <property type="match status" value="1"/>
</dbReference>
<feature type="binding site" evidence="11">
    <location>
        <position position="300"/>
    </location>
    <ligand>
        <name>substrate</name>
    </ligand>
</feature>
<keyword evidence="17" id="KW-1185">Reference proteome</keyword>
<feature type="site" description="Important for catalytic activity" evidence="14">
    <location>
        <position position="300"/>
    </location>
</feature>
<feature type="binding site" evidence="12">
    <location>
        <position position="300"/>
    </location>
    <ligand>
        <name>thiamine diphosphate</name>
        <dbReference type="ChEBI" id="CHEBI:58937"/>
    </ligand>
</feature>
<accession>A0A2P7ZQ07</accession>
<dbReference type="Pfam" id="PF02779">
    <property type="entry name" value="Transket_pyr"/>
    <property type="match status" value="1"/>
</dbReference>
<dbReference type="GO" id="GO:0004802">
    <property type="term" value="F:transketolase activity"/>
    <property type="evidence" value="ECO:0007669"/>
    <property type="project" value="UniProtKB-EC"/>
</dbReference>
<dbReference type="Proteomes" id="UP000243723">
    <property type="component" value="Unassembled WGS sequence"/>
</dbReference>
<dbReference type="SMART" id="SM00861">
    <property type="entry name" value="Transket_pyr"/>
    <property type="match status" value="1"/>
</dbReference>
<comment type="catalytic activity">
    <reaction evidence="9">
        <text>D-sedoheptulose 7-phosphate + D-glyceraldehyde 3-phosphate = aldehydo-D-ribose 5-phosphate + D-xylulose 5-phosphate</text>
        <dbReference type="Rhea" id="RHEA:10508"/>
        <dbReference type="ChEBI" id="CHEBI:57483"/>
        <dbReference type="ChEBI" id="CHEBI:57737"/>
        <dbReference type="ChEBI" id="CHEBI:58273"/>
        <dbReference type="ChEBI" id="CHEBI:59776"/>
        <dbReference type="EC" id="2.2.1.1"/>
    </reaction>
</comment>
<feature type="binding site" evidence="12">
    <location>
        <position position="481"/>
    </location>
    <ligand>
        <name>thiamine diphosphate</name>
        <dbReference type="ChEBI" id="CHEBI:58937"/>
    </ligand>
</feature>
<evidence type="ECO:0000256" key="3">
    <source>
        <dbReference type="ARBA" id="ARBA00011738"/>
    </source>
</evidence>
<dbReference type="Gene3D" id="3.40.50.920">
    <property type="match status" value="1"/>
</dbReference>
<comment type="cofactor">
    <cofactor evidence="13">
        <name>Mg(2+)</name>
        <dbReference type="ChEBI" id="CHEBI:18420"/>
    </cofactor>
    <text evidence="13">Binds 1 Mg(2+) ion per subunit. Can also utilize other divalent metal cations, such as Ca(2+), Mn(2+) and Co(2+).</text>
</comment>
<feature type="domain" description="Transketolase-like pyrimidine-binding" evidence="15">
    <location>
        <begin position="391"/>
        <end position="569"/>
    </location>
</feature>
<evidence type="ECO:0000256" key="9">
    <source>
        <dbReference type="ARBA" id="ARBA00049473"/>
    </source>
</evidence>
<evidence type="ECO:0000256" key="12">
    <source>
        <dbReference type="PIRSR" id="PIRSR605478-3"/>
    </source>
</evidence>
<dbReference type="GO" id="GO:0005634">
    <property type="term" value="C:nucleus"/>
    <property type="evidence" value="ECO:0007669"/>
    <property type="project" value="TreeGrafter"/>
</dbReference>
<proteinExistence type="inferred from homology"/>
<keyword evidence="5" id="KW-0808">Transferase</keyword>
<feature type="binding site" evidence="11">
    <location>
        <position position="564"/>
    </location>
    <ligand>
        <name>substrate</name>
    </ligand>
</feature>
<dbReference type="PROSITE" id="PS00801">
    <property type="entry name" value="TRANSKETOLASE_1"/>
    <property type="match status" value="1"/>
</dbReference>
<evidence type="ECO:0000256" key="13">
    <source>
        <dbReference type="PIRSR" id="PIRSR605478-4"/>
    </source>
</evidence>
<dbReference type="OrthoDB" id="10267175at2759"/>
<dbReference type="GO" id="GO:0006098">
    <property type="term" value="P:pentose-phosphate shunt"/>
    <property type="evidence" value="ECO:0007669"/>
    <property type="project" value="TreeGrafter"/>
</dbReference>
<feature type="site" description="Important for catalytic activity" evidence="14">
    <location>
        <position position="62"/>
    </location>
</feature>
<feature type="binding site" evidence="11">
    <location>
        <position position="62"/>
    </location>
    <ligand>
        <name>substrate</name>
    </ligand>
</feature>
<dbReference type="FunFam" id="3.40.50.970:FF:000003">
    <property type="entry name" value="Transketolase"/>
    <property type="match status" value="1"/>
</dbReference>
<comment type="cofactor">
    <cofactor evidence="12">
        <name>thiamine diphosphate</name>
        <dbReference type="ChEBI" id="CHEBI:58937"/>
    </cofactor>
    <text evidence="12">Binds 1 thiamine pyrophosphate per subunit. During the reaction, the substrate forms a covalent intermediate with the cofactor.</text>
</comment>
<name>A0A2P7ZQ07_9PEZI</name>
<dbReference type="FunFam" id="3.40.50.920:FF:000012">
    <property type="entry name" value="Transketolase, variant 1"/>
    <property type="match status" value="1"/>
</dbReference>
<keyword evidence="6 13" id="KW-0479">Metal-binding</keyword>
<feature type="binding site" evidence="11">
    <location>
        <position position="513"/>
    </location>
    <ligand>
        <name>substrate</name>
    </ligand>
</feature>
<dbReference type="EMBL" id="NHZQ01000138">
    <property type="protein sequence ID" value="PSK50308.1"/>
    <property type="molecule type" value="Genomic_DNA"/>
</dbReference>
<evidence type="ECO:0000256" key="6">
    <source>
        <dbReference type="ARBA" id="ARBA00022723"/>
    </source>
</evidence>
<feature type="binding site" evidence="11">
    <location>
        <position position="517"/>
    </location>
    <ligand>
        <name>substrate</name>
    </ligand>
</feature>
<dbReference type="InterPro" id="IPR005478">
    <property type="entry name" value="Transketolase_bac-like"/>
</dbReference>
<feature type="binding site" evidence="13">
    <location>
        <position position="223"/>
    </location>
    <ligand>
        <name>Mg(2+)</name>
        <dbReference type="ChEBI" id="CHEBI:18420"/>
    </ligand>
</feature>
<dbReference type="STRING" id="40998.A0A2P7ZQ07"/>
<dbReference type="PANTHER" id="PTHR43522:SF6">
    <property type="entry name" value="TRANSKETOLASE-LIKE PYRIMIDINE-BINDING DOMAIN-CONTAINING PROTEIN-RELATED"/>
    <property type="match status" value="1"/>
</dbReference>
<feature type="binding site" evidence="12">
    <location>
        <begin position="152"/>
        <end position="154"/>
    </location>
    <ligand>
        <name>thiamine diphosphate</name>
        <dbReference type="ChEBI" id="CHEBI:58937"/>
    </ligand>
</feature>
<comment type="caution">
    <text evidence="16">The sequence shown here is derived from an EMBL/GenBank/DDBJ whole genome shotgun (WGS) entry which is preliminary data.</text>
</comment>
<dbReference type="GO" id="GO:0046872">
    <property type="term" value="F:metal ion binding"/>
    <property type="evidence" value="ECO:0007669"/>
    <property type="project" value="UniProtKB-KW"/>
</dbReference>
<dbReference type="PROSITE" id="PS00802">
    <property type="entry name" value="TRANSKETOLASE_2"/>
    <property type="match status" value="1"/>
</dbReference>
<dbReference type="SUPFAM" id="SSF52922">
    <property type="entry name" value="TK C-terminal domain-like"/>
    <property type="match status" value="1"/>
</dbReference>
<protein>
    <recommendedName>
        <fullName evidence="4">transketolase</fullName>
        <ecNumber evidence="4">2.2.1.1</ecNumber>
    </recommendedName>
</protein>
<keyword evidence="8 12" id="KW-0786">Thiamine pyrophosphate</keyword>
<evidence type="ECO:0000259" key="15">
    <source>
        <dbReference type="SMART" id="SM00861"/>
    </source>
</evidence>
<dbReference type="CDD" id="cd07033">
    <property type="entry name" value="TPP_PYR_DXS_TK_like"/>
    <property type="match status" value="1"/>
</dbReference>
<dbReference type="InterPro" id="IPR049557">
    <property type="entry name" value="Transketolase_CS"/>
</dbReference>
<feature type="binding site" evidence="12">
    <location>
        <position position="102"/>
    </location>
    <ligand>
        <name>thiamine diphosphate</name>
        <dbReference type="ChEBI" id="CHEBI:58937"/>
    </ligand>
</feature>
<feature type="active site" description="Proton donor" evidence="10">
    <location>
        <position position="453"/>
    </location>
</feature>
<dbReference type="CDD" id="cd02012">
    <property type="entry name" value="TPP_TK"/>
    <property type="match status" value="1"/>
</dbReference>
<comment type="similarity">
    <text evidence="2">Belongs to the transketolase family.</text>
</comment>
<feature type="binding site" evidence="12">
    <location>
        <position position="223"/>
    </location>
    <ligand>
        <name>thiamine diphosphate</name>
        <dbReference type="ChEBI" id="CHEBI:58937"/>
    </ligand>
</feature>
<evidence type="ECO:0000256" key="1">
    <source>
        <dbReference type="ARBA" id="ARBA00001941"/>
    </source>
</evidence>
<dbReference type="PANTHER" id="PTHR43522">
    <property type="entry name" value="TRANSKETOLASE"/>
    <property type="match status" value="1"/>
</dbReference>
<dbReference type="InterPro" id="IPR029061">
    <property type="entry name" value="THDP-binding"/>
</dbReference>
<dbReference type="EC" id="2.2.1.1" evidence="4"/>
<dbReference type="NCBIfam" id="TIGR00232">
    <property type="entry name" value="tktlase_bact"/>
    <property type="match status" value="1"/>
</dbReference>
<dbReference type="InterPro" id="IPR009014">
    <property type="entry name" value="Transketo_C/PFOR_II"/>
</dbReference>
<feature type="binding site" evidence="13">
    <location>
        <position position="225"/>
    </location>
    <ligand>
        <name>Mg(2+)</name>
        <dbReference type="ChEBI" id="CHEBI:18420"/>
    </ligand>
</feature>
<evidence type="ECO:0000256" key="4">
    <source>
        <dbReference type="ARBA" id="ARBA00013152"/>
    </source>
</evidence>
<feature type="binding site" evidence="13">
    <location>
        <position position="193"/>
    </location>
    <ligand>
        <name>Mg(2+)</name>
        <dbReference type="ChEBI" id="CHEBI:18420"/>
    </ligand>
</feature>
<evidence type="ECO:0000256" key="11">
    <source>
        <dbReference type="PIRSR" id="PIRSR605478-2"/>
    </source>
</evidence>
<dbReference type="AlphaFoldDB" id="A0A2P7ZQ07"/>
<keyword evidence="7 13" id="KW-0460">Magnesium</keyword>
<comment type="subunit">
    <text evidence="3">Homodimer.</text>
</comment>
<feature type="binding site" evidence="11">
    <location>
        <position position="421"/>
    </location>
    <ligand>
        <name>substrate</name>
    </ligand>
</feature>
<evidence type="ECO:0000256" key="14">
    <source>
        <dbReference type="PIRSR" id="PIRSR605478-5"/>
    </source>
</evidence>
<dbReference type="Gene3D" id="3.40.50.970">
    <property type="match status" value="2"/>
</dbReference>
<dbReference type="Pfam" id="PF22613">
    <property type="entry name" value="Transketolase_C_1"/>
    <property type="match status" value="1"/>
</dbReference>
<dbReference type="InterPro" id="IPR020826">
    <property type="entry name" value="Transketolase_BS"/>
</dbReference>